<reference evidence="1" key="3">
    <citation type="submission" date="2025-09" db="UniProtKB">
        <authorList>
            <consortium name="Ensembl"/>
        </authorList>
    </citation>
    <scope>IDENTIFICATION</scope>
</reference>
<dbReference type="Proteomes" id="UP000233100">
    <property type="component" value="Chromosome 4"/>
</dbReference>
<proteinExistence type="predicted"/>
<dbReference type="PANTHER" id="PTHR12138">
    <property type="entry name" value="PRIMATE-EXPANDED PROTEIN FAMILY"/>
    <property type="match status" value="1"/>
</dbReference>
<dbReference type="GeneTree" id="ENSGT01120000271815"/>
<evidence type="ECO:0000313" key="1">
    <source>
        <dbReference type="Ensembl" id="ENSMFAP00000057234.1"/>
    </source>
</evidence>
<name>A0A7N9IEC4_MACFA</name>
<dbReference type="AlphaFoldDB" id="A0A7N9IEC4"/>
<sequence length="208" mass="22342">DGVLLLLPRLECNGAVSAHLNLCLPGSRDSPASASRVAGITGICHHAWLIFFFVLLVGTGFLQFGEAGLDLSTSGYPPTLASQSAGITGVSHLPGRKYLFNVQFILLKGVSTGEPLEMHLVQITSRIARKGPRATTGLSHSSWVCLIEMIRGSTGSRQAEDACVTCITCEKFQGEINLFGRSCLITFGLRWRWHRVSTVTGKSMAPAL</sequence>
<accession>A0A7N9IEC4</accession>
<protein>
    <submittedName>
        <fullName evidence="1">Uncharacterized protein</fullName>
    </submittedName>
</protein>
<reference evidence="1 2" key="1">
    <citation type="submission" date="2013-03" db="EMBL/GenBank/DDBJ databases">
        <authorList>
            <person name="Warren W."/>
            <person name="Wilson R.K."/>
        </authorList>
    </citation>
    <scope>NUCLEOTIDE SEQUENCE</scope>
</reference>
<dbReference type="PRINTS" id="PR02045">
    <property type="entry name" value="F138DOMAIN"/>
</dbReference>
<keyword evidence="2" id="KW-1185">Reference proteome</keyword>
<organism evidence="1 2">
    <name type="scientific">Macaca fascicularis</name>
    <name type="common">Crab-eating macaque</name>
    <name type="synonym">Cynomolgus monkey</name>
    <dbReference type="NCBI Taxonomy" id="9541"/>
    <lineage>
        <taxon>Eukaryota</taxon>
        <taxon>Metazoa</taxon>
        <taxon>Chordata</taxon>
        <taxon>Craniata</taxon>
        <taxon>Vertebrata</taxon>
        <taxon>Euteleostomi</taxon>
        <taxon>Mammalia</taxon>
        <taxon>Eutheria</taxon>
        <taxon>Euarchontoglires</taxon>
        <taxon>Primates</taxon>
        <taxon>Haplorrhini</taxon>
        <taxon>Catarrhini</taxon>
        <taxon>Cercopithecidae</taxon>
        <taxon>Cercopithecinae</taxon>
        <taxon>Macaca</taxon>
    </lineage>
</organism>
<evidence type="ECO:0000313" key="2">
    <source>
        <dbReference type="Proteomes" id="UP000233100"/>
    </source>
</evidence>
<dbReference type="PANTHER" id="PTHR12138:SF133">
    <property type="entry name" value="SECRETED PROTEIN"/>
    <property type="match status" value="1"/>
</dbReference>
<dbReference type="Ensembl" id="ENSMFAT00000075367.1">
    <property type="protein sequence ID" value="ENSMFAP00000057234.1"/>
    <property type="gene ID" value="ENSMFAG00000060049.1"/>
</dbReference>
<reference evidence="1" key="2">
    <citation type="submission" date="2025-08" db="UniProtKB">
        <authorList>
            <consortium name="Ensembl"/>
        </authorList>
    </citation>
    <scope>IDENTIFICATION</scope>
</reference>